<evidence type="ECO:0000313" key="3">
    <source>
        <dbReference type="Proteomes" id="UP000007015"/>
    </source>
</evidence>
<organism evidence="2 3">
    <name type="scientific">Oryza sativa subsp. indica</name>
    <name type="common">Rice</name>
    <dbReference type="NCBI Taxonomy" id="39946"/>
    <lineage>
        <taxon>Eukaryota</taxon>
        <taxon>Viridiplantae</taxon>
        <taxon>Streptophyta</taxon>
        <taxon>Embryophyta</taxon>
        <taxon>Tracheophyta</taxon>
        <taxon>Spermatophyta</taxon>
        <taxon>Magnoliopsida</taxon>
        <taxon>Liliopsida</taxon>
        <taxon>Poales</taxon>
        <taxon>Poaceae</taxon>
        <taxon>BOP clade</taxon>
        <taxon>Oryzoideae</taxon>
        <taxon>Oryzeae</taxon>
        <taxon>Oryzinae</taxon>
        <taxon>Oryza</taxon>
        <taxon>Oryza sativa</taxon>
    </lineage>
</organism>
<name>A2X705_ORYSI</name>
<accession>A2X705</accession>
<sequence length="230" mass="25930">MGTHAEWPAGKRADGLKAKPLKPLAAKQGLQEKKALRDVSNIGKPPVSTRKPLQDVSNTAKPRGRNISDGTTLKKTALRSHEATKNPVKKTVIFSDETAKCHEWAKDGVEGTHFTGNDSQKLEKDSQDKRVKKKVEKIMSALHDWPDAVFDHVLFPSEVVAAFFEEVKEMELEPEILPENNRRRSSSGDKMKLAEDPFTEDELDYYPFLENNPVEFQLRDELPLLEPGMN</sequence>
<protein>
    <submittedName>
        <fullName evidence="2">Uncharacterized protein</fullName>
    </submittedName>
</protein>
<dbReference type="AlphaFoldDB" id="A2X705"/>
<keyword evidence="3" id="KW-1185">Reference proteome</keyword>
<gene>
    <name evidence="2" type="ORF">OsI_07996</name>
</gene>
<reference evidence="2 3" key="1">
    <citation type="journal article" date="2005" name="PLoS Biol.">
        <title>The genomes of Oryza sativa: a history of duplications.</title>
        <authorList>
            <person name="Yu J."/>
            <person name="Wang J."/>
            <person name="Lin W."/>
            <person name="Li S."/>
            <person name="Li H."/>
            <person name="Zhou J."/>
            <person name="Ni P."/>
            <person name="Dong W."/>
            <person name="Hu S."/>
            <person name="Zeng C."/>
            <person name="Zhang J."/>
            <person name="Zhang Y."/>
            <person name="Li R."/>
            <person name="Xu Z."/>
            <person name="Li S."/>
            <person name="Li X."/>
            <person name="Zheng H."/>
            <person name="Cong L."/>
            <person name="Lin L."/>
            <person name="Yin J."/>
            <person name="Geng J."/>
            <person name="Li G."/>
            <person name="Shi J."/>
            <person name="Liu J."/>
            <person name="Lv H."/>
            <person name="Li J."/>
            <person name="Wang J."/>
            <person name="Deng Y."/>
            <person name="Ran L."/>
            <person name="Shi X."/>
            <person name="Wang X."/>
            <person name="Wu Q."/>
            <person name="Li C."/>
            <person name="Ren X."/>
            <person name="Wang J."/>
            <person name="Wang X."/>
            <person name="Li D."/>
            <person name="Liu D."/>
            <person name="Zhang X."/>
            <person name="Ji Z."/>
            <person name="Zhao W."/>
            <person name="Sun Y."/>
            <person name="Zhang Z."/>
            <person name="Bao J."/>
            <person name="Han Y."/>
            <person name="Dong L."/>
            <person name="Ji J."/>
            <person name="Chen P."/>
            <person name="Wu S."/>
            <person name="Liu J."/>
            <person name="Xiao Y."/>
            <person name="Bu D."/>
            <person name="Tan J."/>
            <person name="Yang L."/>
            <person name="Ye C."/>
            <person name="Zhang J."/>
            <person name="Xu J."/>
            <person name="Zhou Y."/>
            <person name="Yu Y."/>
            <person name="Zhang B."/>
            <person name="Zhuang S."/>
            <person name="Wei H."/>
            <person name="Liu B."/>
            <person name="Lei M."/>
            <person name="Yu H."/>
            <person name="Li Y."/>
            <person name="Xu H."/>
            <person name="Wei S."/>
            <person name="He X."/>
            <person name="Fang L."/>
            <person name="Zhang Z."/>
            <person name="Zhang Y."/>
            <person name="Huang X."/>
            <person name="Su Z."/>
            <person name="Tong W."/>
            <person name="Li J."/>
            <person name="Tong Z."/>
            <person name="Li S."/>
            <person name="Ye J."/>
            <person name="Wang L."/>
            <person name="Fang L."/>
            <person name="Lei T."/>
            <person name="Chen C."/>
            <person name="Chen H."/>
            <person name="Xu Z."/>
            <person name="Li H."/>
            <person name="Huang H."/>
            <person name="Zhang F."/>
            <person name="Xu H."/>
            <person name="Li N."/>
            <person name="Zhao C."/>
            <person name="Li S."/>
            <person name="Dong L."/>
            <person name="Huang Y."/>
            <person name="Li L."/>
            <person name="Xi Y."/>
            <person name="Qi Q."/>
            <person name="Li W."/>
            <person name="Zhang B."/>
            <person name="Hu W."/>
            <person name="Zhang Y."/>
            <person name="Tian X."/>
            <person name="Jiao Y."/>
            <person name="Liang X."/>
            <person name="Jin J."/>
            <person name="Gao L."/>
            <person name="Zheng W."/>
            <person name="Hao B."/>
            <person name="Liu S."/>
            <person name="Wang W."/>
            <person name="Yuan L."/>
            <person name="Cao M."/>
            <person name="McDermott J."/>
            <person name="Samudrala R."/>
            <person name="Wang J."/>
            <person name="Wong G.K."/>
            <person name="Yang H."/>
        </authorList>
    </citation>
    <scope>NUCLEOTIDE SEQUENCE [LARGE SCALE GENOMIC DNA]</scope>
    <source>
        <strain evidence="3">cv. 93-11</strain>
    </source>
</reference>
<dbReference type="EMBL" id="CM000127">
    <property type="protein sequence ID" value="EAY86615.1"/>
    <property type="molecule type" value="Genomic_DNA"/>
</dbReference>
<dbReference type="Gramene" id="BGIOSGA008590-TA">
    <property type="protein sequence ID" value="BGIOSGA008590-PA"/>
    <property type="gene ID" value="BGIOSGA008590"/>
</dbReference>
<dbReference type="OMA" id="DENMHIH"/>
<feature type="region of interest" description="Disordered" evidence="1">
    <location>
        <begin position="1"/>
        <end position="84"/>
    </location>
</feature>
<evidence type="ECO:0000256" key="1">
    <source>
        <dbReference type="SAM" id="MobiDB-lite"/>
    </source>
</evidence>
<evidence type="ECO:0000313" key="2">
    <source>
        <dbReference type="EMBL" id="EAY86615.1"/>
    </source>
</evidence>
<proteinExistence type="predicted"/>
<dbReference type="Proteomes" id="UP000007015">
    <property type="component" value="Chromosome 2"/>
</dbReference>
<feature type="region of interest" description="Disordered" evidence="1">
    <location>
        <begin position="109"/>
        <end position="128"/>
    </location>
</feature>
<dbReference type="HOGENOM" id="CLU_068998_0_0_1"/>